<evidence type="ECO:0000313" key="3">
    <source>
        <dbReference type="Proteomes" id="UP001500945"/>
    </source>
</evidence>
<dbReference type="InterPro" id="IPR026820">
    <property type="entry name" value="VioB/RebD_dom"/>
</dbReference>
<gene>
    <name evidence="2" type="ORF">GCM10023168_26510</name>
</gene>
<organism evidence="2 3">
    <name type="scientific">Fodinibacter luteus</name>
    <dbReference type="NCBI Taxonomy" id="552064"/>
    <lineage>
        <taxon>Bacteria</taxon>
        <taxon>Bacillati</taxon>
        <taxon>Actinomycetota</taxon>
        <taxon>Actinomycetes</taxon>
        <taxon>Micrococcales</taxon>
        <taxon>Intrasporangiaceae</taxon>
        <taxon>Fodinibacter (ex Wang et al. 2009)</taxon>
    </lineage>
</organism>
<dbReference type="RefSeq" id="WP_345206763.1">
    <property type="nucleotide sequence ID" value="NZ_BAABGM010000015.1"/>
</dbReference>
<dbReference type="Gene3D" id="1.20.1260.10">
    <property type="match status" value="1"/>
</dbReference>
<dbReference type="Proteomes" id="UP001500945">
    <property type="component" value="Unassembled WGS sequence"/>
</dbReference>
<sequence length="356" mass="38937">MIRISSRYVEEVHDATSGEDLVPLLQAAIELEHATIPPYLCAYFSLRNGSGSAVGQIIRSIVVEEMLHLVIASNLMVSLGGSPSLSGPSFVPDYPGGLPMGIGEHLQVHLRKCSVAQVRDVFMAIEEPEHPITIPVATEDEGLAAPAFETIGAFYHALADKIRTLGDSAFVGNPAHQVVASRWFPDPEEMFAISDVRTAVQAIDVIIDQGEGTATNPFDGSGAPAHYYRFEEIVTGRRLVPRPGATPPYVYGGDRVVLDEQDVWDMDDDPKVARYRAGSLSRYRADQFNASYTRLLDSLHRSFNGHPEELDAAMGLMFELRLLSQQVLATPAEWADPSVTALKQTGLSFEYQPLDV</sequence>
<comment type="caution">
    <text evidence="2">The sequence shown here is derived from an EMBL/GenBank/DDBJ whole genome shotgun (WGS) entry which is preliminary data.</text>
</comment>
<keyword evidence="3" id="KW-1185">Reference proteome</keyword>
<dbReference type="Pfam" id="PF12902">
    <property type="entry name" value="Ferritin-like"/>
    <property type="match status" value="1"/>
</dbReference>
<evidence type="ECO:0000259" key="1">
    <source>
        <dbReference type="Pfam" id="PF12902"/>
    </source>
</evidence>
<dbReference type="PANTHER" id="PTHR34400">
    <property type="match status" value="1"/>
</dbReference>
<name>A0ABP8KJL9_9MICO</name>
<dbReference type="EMBL" id="BAABGM010000015">
    <property type="protein sequence ID" value="GAA4408722.1"/>
    <property type="molecule type" value="Genomic_DNA"/>
</dbReference>
<evidence type="ECO:0000313" key="2">
    <source>
        <dbReference type="EMBL" id="GAA4408722.1"/>
    </source>
</evidence>
<dbReference type="PANTHER" id="PTHR34400:SF4">
    <property type="entry name" value="MEMBRANE PROTEIN"/>
    <property type="match status" value="1"/>
</dbReference>
<protein>
    <recommendedName>
        <fullName evidence="1">Iminophenyl-pyruvate dimer synthase domain-containing protein</fullName>
    </recommendedName>
</protein>
<feature type="domain" description="Iminophenyl-pyruvate dimer synthase" evidence="1">
    <location>
        <begin position="25"/>
        <end position="234"/>
    </location>
</feature>
<accession>A0ABP8KJL9</accession>
<dbReference type="SUPFAM" id="SSF47240">
    <property type="entry name" value="Ferritin-like"/>
    <property type="match status" value="1"/>
</dbReference>
<dbReference type="InterPro" id="IPR012347">
    <property type="entry name" value="Ferritin-like"/>
</dbReference>
<reference evidence="3" key="1">
    <citation type="journal article" date="2019" name="Int. J. Syst. Evol. Microbiol.">
        <title>The Global Catalogue of Microorganisms (GCM) 10K type strain sequencing project: providing services to taxonomists for standard genome sequencing and annotation.</title>
        <authorList>
            <consortium name="The Broad Institute Genomics Platform"/>
            <consortium name="The Broad Institute Genome Sequencing Center for Infectious Disease"/>
            <person name="Wu L."/>
            <person name="Ma J."/>
        </authorList>
    </citation>
    <scope>NUCLEOTIDE SEQUENCE [LARGE SCALE GENOMIC DNA]</scope>
    <source>
        <strain evidence="3">JCM 17809</strain>
    </source>
</reference>
<dbReference type="InterPro" id="IPR009078">
    <property type="entry name" value="Ferritin-like_SF"/>
</dbReference>
<proteinExistence type="predicted"/>